<gene>
    <name evidence="2" type="ORF">MNOR_LOCUS3729</name>
</gene>
<feature type="domain" description="C-type lectin" evidence="1">
    <location>
        <begin position="60"/>
        <end position="185"/>
    </location>
</feature>
<dbReference type="Proteomes" id="UP001497623">
    <property type="component" value="Unassembled WGS sequence"/>
</dbReference>
<dbReference type="SUPFAM" id="SSF56436">
    <property type="entry name" value="C-type lectin-like"/>
    <property type="match status" value="1"/>
</dbReference>
<dbReference type="Pfam" id="PF00059">
    <property type="entry name" value="Lectin_C"/>
    <property type="match status" value="1"/>
</dbReference>
<dbReference type="PROSITE" id="PS50041">
    <property type="entry name" value="C_TYPE_LECTIN_2"/>
    <property type="match status" value="1"/>
</dbReference>
<name>A0AAV2PRD0_MEGNR</name>
<dbReference type="InterPro" id="IPR001304">
    <property type="entry name" value="C-type_lectin-like"/>
</dbReference>
<comment type="caution">
    <text evidence="2">The sequence shown here is derived from an EMBL/GenBank/DDBJ whole genome shotgun (WGS) entry which is preliminary data.</text>
</comment>
<dbReference type="EMBL" id="CAXKWB010001305">
    <property type="protein sequence ID" value="CAL4063977.1"/>
    <property type="molecule type" value="Genomic_DNA"/>
</dbReference>
<dbReference type="InterPro" id="IPR016186">
    <property type="entry name" value="C-type_lectin-like/link_sf"/>
</dbReference>
<reference evidence="2 3" key="1">
    <citation type="submission" date="2024-05" db="EMBL/GenBank/DDBJ databases">
        <authorList>
            <person name="Wallberg A."/>
        </authorList>
    </citation>
    <scope>NUCLEOTIDE SEQUENCE [LARGE SCALE GENOMIC DNA]</scope>
</reference>
<dbReference type="AlphaFoldDB" id="A0AAV2PRD0"/>
<dbReference type="SMART" id="SM00034">
    <property type="entry name" value="CLECT"/>
    <property type="match status" value="1"/>
</dbReference>
<proteinExistence type="predicted"/>
<dbReference type="Gene3D" id="3.10.100.10">
    <property type="entry name" value="Mannose-Binding Protein A, subunit A"/>
    <property type="match status" value="1"/>
</dbReference>
<evidence type="ECO:0000313" key="2">
    <source>
        <dbReference type="EMBL" id="CAL4063977.1"/>
    </source>
</evidence>
<accession>A0AAV2PRD0</accession>
<dbReference type="InterPro" id="IPR016187">
    <property type="entry name" value="CTDL_fold"/>
</dbReference>
<evidence type="ECO:0000259" key="1">
    <source>
        <dbReference type="PROSITE" id="PS50041"/>
    </source>
</evidence>
<organism evidence="2 3">
    <name type="scientific">Meganyctiphanes norvegica</name>
    <name type="common">Northern krill</name>
    <name type="synonym">Thysanopoda norvegica</name>
    <dbReference type="NCBI Taxonomy" id="48144"/>
    <lineage>
        <taxon>Eukaryota</taxon>
        <taxon>Metazoa</taxon>
        <taxon>Ecdysozoa</taxon>
        <taxon>Arthropoda</taxon>
        <taxon>Crustacea</taxon>
        <taxon>Multicrustacea</taxon>
        <taxon>Malacostraca</taxon>
        <taxon>Eumalacostraca</taxon>
        <taxon>Eucarida</taxon>
        <taxon>Euphausiacea</taxon>
        <taxon>Euphausiidae</taxon>
        <taxon>Meganyctiphanes</taxon>
    </lineage>
</organism>
<protein>
    <recommendedName>
        <fullName evidence="1">C-type lectin domain-containing protein</fullName>
    </recommendedName>
</protein>
<evidence type="ECO:0000313" key="3">
    <source>
        <dbReference type="Proteomes" id="UP001497623"/>
    </source>
</evidence>
<keyword evidence="3" id="KW-1185">Reference proteome</keyword>
<feature type="non-terminal residue" evidence="2">
    <location>
        <position position="1"/>
    </location>
</feature>
<sequence>VNDIQDIVNSVQKSQAASVQSFNKLITDVHKPISTSVNTLTDIVNGVECPESGGFFLSPGGDQCFKAYVDSSRSWSSAESKCKIHRMELAKPQDPLGLRSYLNARYGDKGYWLNARGGSGSSYYWRSDDTVLPSNSGLWMPNYPGGRTGSSYCLAISAYSSHIASNPGRPYSPSTCTNKYYTVCQVVQ</sequence>